<proteinExistence type="predicted"/>
<keyword evidence="1" id="KW-0472">Membrane</keyword>
<protein>
    <submittedName>
        <fullName evidence="2">Uncharacterized protein</fullName>
    </submittedName>
</protein>
<keyword evidence="1" id="KW-0812">Transmembrane</keyword>
<gene>
    <name evidence="2" type="ORF">OBE_14134</name>
</gene>
<accession>K1S9H8</accession>
<sequence length="79" mass="8797">MQRSTMQDAISAPKVGGIVRLTRFILNLGLQPVSQIICLVYIILVLPFSQEFIRIQIVALHLYPDVPLPAISFHGLQAL</sequence>
<reference evidence="2" key="1">
    <citation type="journal article" date="2013" name="Environ. Microbiol.">
        <title>Microbiota from the distal guts of lean and obese adolescents exhibit partial functional redundancy besides clear differences in community structure.</title>
        <authorList>
            <person name="Ferrer M."/>
            <person name="Ruiz A."/>
            <person name="Lanza F."/>
            <person name="Haange S.B."/>
            <person name="Oberbach A."/>
            <person name="Till H."/>
            <person name="Bargiela R."/>
            <person name="Campoy C."/>
            <person name="Segura M.T."/>
            <person name="Richter M."/>
            <person name="von Bergen M."/>
            <person name="Seifert J."/>
            <person name="Suarez A."/>
        </authorList>
    </citation>
    <scope>NUCLEOTIDE SEQUENCE</scope>
</reference>
<organism evidence="2">
    <name type="scientific">human gut metagenome</name>
    <dbReference type="NCBI Taxonomy" id="408170"/>
    <lineage>
        <taxon>unclassified sequences</taxon>
        <taxon>metagenomes</taxon>
        <taxon>organismal metagenomes</taxon>
    </lineage>
</organism>
<dbReference type="EMBL" id="AJWZ01009736">
    <property type="protein sequence ID" value="EKC50440.1"/>
    <property type="molecule type" value="Genomic_DNA"/>
</dbReference>
<name>K1S9H8_9ZZZZ</name>
<keyword evidence="1" id="KW-1133">Transmembrane helix</keyword>
<feature type="transmembrane region" description="Helical" evidence="1">
    <location>
        <begin position="24"/>
        <end position="46"/>
    </location>
</feature>
<evidence type="ECO:0000256" key="1">
    <source>
        <dbReference type="SAM" id="Phobius"/>
    </source>
</evidence>
<evidence type="ECO:0000313" key="2">
    <source>
        <dbReference type="EMBL" id="EKC50440.1"/>
    </source>
</evidence>
<dbReference type="AlphaFoldDB" id="K1S9H8"/>
<comment type="caution">
    <text evidence="2">The sequence shown here is derived from an EMBL/GenBank/DDBJ whole genome shotgun (WGS) entry which is preliminary data.</text>
</comment>
<feature type="non-terminal residue" evidence="2">
    <location>
        <position position="79"/>
    </location>
</feature>